<dbReference type="Pfam" id="PF00122">
    <property type="entry name" value="E1-E2_ATPase"/>
    <property type="match status" value="1"/>
</dbReference>
<feature type="transmembrane region" description="Helical" evidence="10">
    <location>
        <begin position="858"/>
        <end position="878"/>
    </location>
</feature>
<dbReference type="InterPro" id="IPR050510">
    <property type="entry name" value="Cation_transp_ATPase_P-type"/>
</dbReference>
<comment type="similarity">
    <text evidence="2">Belongs to the cation transport ATPase (P-type) (TC 3.A.3) family. Type IIA subfamily.</text>
</comment>
<proteinExistence type="inferred from homology"/>
<sequence length="885" mass="96674">MEKFYQRTIKETSKFFKTNQKQGLTDEKVKENLEKYGENSIRQQKSPSAWKLLWHNLNNLIVYLLFAAAVLSFTMGEITEGIAVLIAVLIAVATGFITELRAQKSIDSLQKMIFTTAKVIRNGHLMEVESSTVVPGDILFLEEGDAVVADARLIESKNLACIESALTGEAESTDKNAEDIYTEETPLGDRCNVIFAGTAVTRGNGYAIVTETGMQTEVGKISNMLTGDKNSKTPLDVELDKLGKAIIIAALVAAFAVLIAGILTDQQFIEMAHIAIILAVAAIPEAMPAVSTITLSRGMKIMAEHKALVKSLSAVETLGATSIIASDKTGTLTENQMTVTAITLSSGEKYTVTGNGYEPSGSFMENGKIISVNDHPDLAEIILNGALCTTSTLKEDNGHFEILGDPTDGAFVVLGQKEGISRQNLLEKGTVKIGELPFNSDNKFMISVYEKDAKRTLIIKGAPDVLIELAHPEKQEKEKFFHINHELASSGQRVMAVAQIKDYTGGLTEDELIHSFNGLKIQGFFGIVDPPRKDVKESIKIAQEAGIQVKMITGDHPQTASMIAREIGLNGYANTMTGIEIDRFYKDGKLKEHIADTAVFARVSPENKLQLVKALKEAGNIVSMTGDGVNDAPALNGADIGIAMGVRGTEVAKEASDMILTDDRFGTIIDAIKEGRIIFDNIKKYVSFLFSCNMVEIITIFLSVIFLLPMPILPLHVLFLNLVIDIGPAMALAFEPAEDDIMKRQPRSRFDSLVNKKFLGRIILSGIVIGIVAFGFFNILLHTNHTLEYAQTATFTFMAVAQLMHIFNVRKNSGFGLDKSFFKNKILIFAILISIGLQLIAVYVPFMNDLLGTTPIQASTWLIILTTAIIVTFVVKGLKKMFQLK</sequence>
<dbReference type="PRINTS" id="PR00119">
    <property type="entry name" value="CATATPASE"/>
</dbReference>
<reference evidence="12 13" key="1">
    <citation type="submission" date="2017-05" db="EMBL/GenBank/DDBJ databases">
        <title>The Genome Sequence of Enterococcus mundtii 6B1_DIV0119.</title>
        <authorList>
            <consortium name="The Broad Institute Genomics Platform"/>
            <consortium name="The Broad Institute Genomic Center for Infectious Diseases"/>
            <person name="Earl A."/>
            <person name="Manson A."/>
            <person name="Schwartman J."/>
            <person name="Gilmore M."/>
            <person name="Abouelleil A."/>
            <person name="Cao P."/>
            <person name="Chapman S."/>
            <person name="Cusick C."/>
            <person name="Shea T."/>
            <person name="Young S."/>
            <person name="Neafsey D."/>
            <person name="Nusbaum C."/>
            <person name="Birren B."/>
        </authorList>
    </citation>
    <scope>NUCLEOTIDE SEQUENCE [LARGE SCALE GENOMIC DNA]</scope>
    <source>
        <strain evidence="12 13">6B1_DIV0119</strain>
    </source>
</reference>
<dbReference type="InterPro" id="IPR059000">
    <property type="entry name" value="ATPase_P-type_domA"/>
</dbReference>
<dbReference type="InterPro" id="IPR023298">
    <property type="entry name" value="ATPase_P-typ_TM_dom_sf"/>
</dbReference>
<keyword evidence="3" id="KW-1003">Cell membrane</keyword>
<dbReference type="GO" id="GO:0006883">
    <property type="term" value="P:intracellular sodium ion homeostasis"/>
    <property type="evidence" value="ECO:0007669"/>
    <property type="project" value="TreeGrafter"/>
</dbReference>
<keyword evidence="9 10" id="KW-0472">Membrane</keyword>
<keyword evidence="5" id="KW-0547">Nucleotide-binding</keyword>
<dbReference type="GO" id="GO:0005391">
    <property type="term" value="F:P-type sodium:potassium-exchanging transporter activity"/>
    <property type="evidence" value="ECO:0007669"/>
    <property type="project" value="TreeGrafter"/>
</dbReference>
<evidence type="ECO:0000256" key="8">
    <source>
        <dbReference type="ARBA" id="ARBA00022989"/>
    </source>
</evidence>
<dbReference type="GO" id="GO:0030007">
    <property type="term" value="P:intracellular potassium ion homeostasis"/>
    <property type="evidence" value="ECO:0007669"/>
    <property type="project" value="TreeGrafter"/>
</dbReference>
<dbReference type="GO" id="GO:1990573">
    <property type="term" value="P:potassium ion import across plasma membrane"/>
    <property type="evidence" value="ECO:0007669"/>
    <property type="project" value="TreeGrafter"/>
</dbReference>
<comment type="subcellular location">
    <subcellularLocation>
        <location evidence="1">Cell membrane</location>
        <topology evidence="1">Multi-pass membrane protein</topology>
    </subcellularLocation>
</comment>
<dbReference type="Gene3D" id="3.40.50.1000">
    <property type="entry name" value="HAD superfamily/HAD-like"/>
    <property type="match status" value="1"/>
</dbReference>
<keyword evidence="6" id="KW-0067">ATP-binding</keyword>
<dbReference type="PANTHER" id="PTHR43294">
    <property type="entry name" value="SODIUM/POTASSIUM-TRANSPORTING ATPASE SUBUNIT ALPHA"/>
    <property type="match status" value="1"/>
</dbReference>
<name>A0A242KFM8_ENTMU</name>
<dbReference type="GO" id="GO:1902600">
    <property type="term" value="P:proton transmembrane transport"/>
    <property type="evidence" value="ECO:0007669"/>
    <property type="project" value="TreeGrafter"/>
</dbReference>
<evidence type="ECO:0000256" key="1">
    <source>
        <dbReference type="ARBA" id="ARBA00004651"/>
    </source>
</evidence>
<dbReference type="InterPro" id="IPR023214">
    <property type="entry name" value="HAD_sf"/>
</dbReference>
<dbReference type="Pfam" id="PF00690">
    <property type="entry name" value="Cation_ATPase_N"/>
    <property type="match status" value="1"/>
</dbReference>
<dbReference type="NCBIfam" id="TIGR01494">
    <property type="entry name" value="ATPase_P-type"/>
    <property type="match status" value="2"/>
</dbReference>
<dbReference type="GO" id="GO:0005524">
    <property type="term" value="F:ATP binding"/>
    <property type="evidence" value="ECO:0007669"/>
    <property type="project" value="UniProtKB-KW"/>
</dbReference>
<gene>
    <name evidence="12" type="ORF">A5802_003312</name>
</gene>
<dbReference type="Gene3D" id="3.40.1110.10">
    <property type="entry name" value="Calcium-transporting ATPase, cytoplasmic domain N"/>
    <property type="match status" value="1"/>
</dbReference>
<dbReference type="SFLD" id="SFLDF00027">
    <property type="entry name" value="p-type_atpase"/>
    <property type="match status" value="1"/>
</dbReference>
<evidence type="ECO:0000313" key="13">
    <source>
        <dbReference type="Proteomes" id="UP000195024"/>
    </source>
</evidence>
<dbReference type="GO" id="GO:0036376">
    <property type="term" value="P:sodium ion export across plasma membrane"/>
    <property type="evidence" value="ECO:0007669"/>
    <property type="project" value="TreeGrafter"/>
</dbReference>
<evidence type="ECO:0000256" key="4">
    <source>
        <dbReference type="ARBA" id="ARBA00022692"/>
    </source>
</evidence>
<keyword evidence="4 10" id="KW-0812">Transmembrane</keyword>
<dbReference type="Gene3D" id="2.70.150.10">
    <property type="entry name" value="Calcium-transporting ATPase, cytoplasmic transduction domain A"/>
    <property type="match status" value="1"/>
</dbReference>
<evidence type="ECO:0000256" key="9">
    <source>
        <dbReference type="ARBA" id="ARBA00023136"/>
    </source>
</evidence>
<dbReference type="InterPro" id="IPR006068">
    <property type="entry name" value="ATPase_P-typ_cation-transptr_C"/>
</dbReference>
<accession>A0A242KFM8</accession>
<feature type="transmembrane region" description="Helical" evidence="10">
    <location>
        <begin position="715"/>
        <end position="737"/>
    </location>
</feature>
<comment type="caution">
    <text evidence="12">The sequence shown here is derived from an EMBL/GenBank/DDBJ whole genome shotgun (WGS) entry which is preliminary data.</text>
</comment>
<dbReference type="GO" id="GO:0016887">
    <property type="term" value="F:ATP hydrolysis activity"/>
    <property type="evidence" value="ECO:0007669"/>
    <property type="project" value="InterPro"/>
</dbReference>
<evidence type="ECO:0000256" key="7">
    <source>
        <dbReference type="ARBA" id="ARBA00022967"/>
    </source>
</evidence>
<dbReference type="Proteomes" id="UP000195024">
    <property type="component" value="Unassembled WGS sequence"/>
</dbReference>
<dbReference type="SUPFAM" id="SSF81653">
    <property type="entry name" value="Calcium ATPase, transduction domain A"/>
    <property type="match status" value="1"/>
</dbReference>
<feature type="domain" description="Cation-transporting P-type ATPase N-terminal" evidence="11">
    <location>
        <begin position="3"/>
        <end position="77"/>
    </location>
</feature>
<dbReference type="AlphaFoldDB" id="A0A242KFM8"/>
<dbReference type="PRINTS" id="PR00120">
    <property type="entry name" value="HATPASE"/>
</dbReference>
<dbReference type="InterPro" id="IPR023299">
    <property type="entry name" value="ATPase_P-typ_cyto_dom_N"/>
</dbReference>
<dbReference type="PANTHER" id="PTHR43294:SF21">
    <property type="entry name" value="CATION TRANSPORTING ATPASE"/>
    <property type="match status" value="1"/>
</dbReference>
<dbReference type="SFLD" id="SFLDS00003">
    <property type="entry name" value="Haloacid_Dehalogenase"/>
    <property type="match status" value="1"/>
</dbReference>
<evidence type="ECO:0000256" key="5">
    <source>
        <dbReference type="ARBA" id="ARBA00022741"/>
    </source>
</evidence>
<evidence type="ECO:0000256" key="2">
    <source>
        <dbReference type="ARBA" id="ARBA00005675"/>
    </source>
</evidence>
<feature type="transmembrane region" description="Helical" evidence="10">
    <location>
        <begin position="242"/>
        <end position="262"/>
    </location>
</feature>
<feature type="transmembrane region" description="Helical" evidence="10">
    <location>
        <begin position="758"/>
        <end position="777"/>
    </location>
</feature>
<feature type="transmembrane region" description="Helical" evidence="10">
    <location>
        <begin position="685"/>
        <end position="709"/>
    </location>
</feature>
<organism evidence="12 13">
    <name type="scientific">Enterococcus mundtii</name>
    <dbReference type="NCBI Taxonomy" id="53346"/>
    <lineage>
        <taxon>Bacteria</taxon>
        <taxon>Bacillati</taxon>
        <taxon>Bacillota</taxon>
        <taxon>Bacilli</taxon>
        <taxon>Lactobacillales</taxon>
        <taxon>Enterococcaceae</taxon>
        <taxon>Enterococcus</taxon>
    </lineage>
</organism>
<evidence type="ECO:0000256" key="6">
    <source>
        <dbReference type="ARBA" id="ARBA00022840"/>
    </source>
</evidence>
<dbReference type="EMBL" id="NGMS01000008">
    <property type="protein sequence ID" value="OTP19972.1"/>
    <property type="molecule type" value="Genomic_DNA"/>
</dbReference>
<dbReference type="Pfam" id="PF00689">
    <property type="entry name" value="Cation_ATPase_C"/>
    <property type="match status" value="1"/>
</dbReference>
<evidence type="ECO:0000256" key="10">
    <source>
        <dbReference type="SAM" id="Phobius"/>
    </source>
</evidence>
<keyword evidence="7" id="KW-1278">Translocase</keyword>
<feature type="transmembrane region" description="Helical" evidence="10">
    <location>
        <begin position="274"/>
        <end position="296"/>
    </location>
</feature>
<dbReference type="Gene3D" id="1.20.1110.10">
    <property type="entry name" value="Calcium-transporting ATPase, transmembrane domain"/>
    <property type="match status" value="1"/>
</dbReference>
<dbReference type="InterPro" id="IPR018303">
    <property type="entry name" value="ATPase_P-typ_P_site"/>
</dbReference>
<feature type="transmembrane region" description="Helical" evidence="10">
    <location>
        <begin position="827"/>
        <end position="846"/>
    </location>
</feature>
<dbReference type="InterPro" id="IPR044492">
    <property type="entry name" value="P_typ_ATPase_HD_dom"/>
</dbReference>
<dbReference type="InterPro" id="IPR001757">
    <property type="entry name" value="P_typ_ATPase"/>
</dbReference>
<dbReference type="SMART" id="SM00831">
    <property type="entry name" value="Cation_ATPase_N"/>
    <property type="match status" value="1"/>
</dbReference>
<dbReference type="InterPro" id="IPR036412">
    <property type="entry name" value="HAD-like_sf"/>
</dbReference>
<dbReference type="RefSeq" id="WP_086335698.1">
    <property type="nucleotide sequence ID" value="NZ_NGMS01000008.1"/>
</dbReference>
<dbReference type="SUPFAM" id="SSF81665">
    <property type="entry name" value="Calcium ATPase, transmembrane domain M"/>
    <property type="match status" value="1"/>
</dbReference>
<keyword evidence="8 10" id="KW-1133">Transmembrane helix</keyword>
<dbReference type="SFLD" id="SFLDG00002">
    <property type="entry name" value="C1.7:_P-type_atpase_like"/>
    <property type="match status" value="1"/>
</dbReference>
<dbReference type="InterPro" id="IPR004014">
    <property type="entry name" value="ATPase_P-typ_cation-transptr_N"/>
</dbReference>
<dbReference type="SUPFAM" id="SSF81660">
    <property type="entry name" value="Metal cation-transporting ATPase, ATP-binding domain N"/>
    <property type="match status" value="1"/>
</dbReference>
<dbReference type="InterPro" id="IPR008250">
    <property type="entry name" value="ATPase_P-typ_transduc_dom_A_sf"/>
</dbReference>
<feature type="transmembrane region" description="Helical" evidence="10">
    <location>
        <begin position="81"/>
        <end position="102"/>
    </location>
</feature>
<dbReference type="GO" id="GO:0005886">
    <property type="term" value="C:plasma membrane"/>
    <property type="evidence" value="ECO:0007669"/>
    <property type="project" value="UniProtKB-SubCell"/>
</dbReference>
<evidence type="ECO:0000313" key="12">
    <source>
        <dbReference type="EMBL" id="OTP19972.1"/>
    </source>
</evidence>
<protein>
    <recommendedName>
        <fullName evidence="11">Cation-transporting P-type ATPase N-terminal domain-containing protein</fullName>
    </recommendedName>
</protein>
<feature type="transmembrane region" description="Helical" evidence="10">
    <location>
        <begin position="789"/>
        <end position="807"/>
    </location>
</feature>
<dbReference type="PROSITE" id="PS00154">
    <property type="entry name" value="ATPASE_E1_E2"/>
    <property type="match status" value="1"/>
</dbReference>
<feature type="transmembrane region" description="Helical" evidence="10">
    <location>
        <begin position="52"/>
        <end position="75"/>
    </location>
</feature>
<dbReference type="SUPFAM" id="SSF56784">
    <property type="entry name" value="HAD-like"/>
    <property type="match status" value="1"/>
</dbReference>
<evidence type="ECO:0000259" key="11">
    <source>
        <dbReference type="SMART" id="SM00831"/>
    </source>
</evidence>
<evidence type="ECO:0000256" key="3">
    <source>
        <dbReference type="ARBA" id="ARBA00022475"/>
    </source>
</evidence>
<dbReference type="Pfam" id="PF13246">
    <property type="entry name" value="Cation_ATPase"/>
    <property type="match status" value="1"/>
</dbReference>